<sequence>MNEREIKIFVGSEGGSSAAIHAGIWQKLSSSSDLHHNPRELRNYKESGGRSASPATSSLRGFAVINNANAETLSLNNAGATNSMERRPASSVEAFMVGASSHGILPGPCSKDVSRWSSRLATHFFATFKIKLKISIPLNQFLL</sequence>
<dbReference type="WBParaSite" id="PS1159_v2.g11000.t1">
    <property type="protein sequence ID" value="PS1159_v2.g11000.t1"/>
    <property type="gene ID" value="PS1159_v2.g11000"/>
</dbReference>
<protein>
    <submittedName>
        <fullName evidence="2">Uncharacterized protein</fullName>
    </submittedName>
</protein>
<organism evidence="1 2">
    <name type="scientific">Panagrolaimus sp. PS1159</name>
    <dbReference type="NCBI Taxonomy" id="55785"/>
    <lineage>
        <taxon>Eukaryota</taxon>
        <taxon>Metazoa</taxon>
        <taxon>Ecdysozoa</taxon>
        <taxon>Nematoda</taxon>
        <taxon>Chromadorea</taxon>
        <taxon>Rhabditida</taxon>
        <taxon>Tylenchina</taxon>
        <taxon>Panagrolaimomorpha</taxon>
        <taxon>Panagrolaimoidea</taxon>
        <taxon>Panagrolaimidae</taxon>
        <taxon>Panagrolaimus</taxon>
    </lineage>
</organism>
<evidence type="ECO:0000313" key="2">
    <source>
        <dbReference type="WBParaSite" id="PS1159_v2.g11000.t1"/>
    </source>
</evidence>
<evidence type="ECO:0000313" key="1">
    <source>
        <dbReference type="Proteomes" id="UP000887580"/>
    </source>
</evidence>
<name>A0AC35EXH4_9BILA</name>
<accession>A0AC35EXH4</accession>
<reference evidence="2" key="1">
    <citation type="submission" date="2022-11" db="UniProtKB">
        <authorList>
            <consortium name="WormBaseParasite"/>
        </authorList>
    </citation>
    <scope>IDENTIFICATION</scope>
</reference>
<proteinExistence type="predicted"/>
<dbReference type="Proteomes" id="UP000887580">
    <property type="component" value="Unplaced"/>
</dbReference>